<gene>
    <name evidence="8" type="ORF">BECKDK2373C_GA0170839_105824</name>
</gene>
<name>A0A450ST61_9GAMM</name>
<proteinExistence type="predicted"/>
<dbReference type="InterPro" id="IPR010432">
    <property type="entry name" value="RDD"/>
</dbReference>
<evidence type="ECO:0000313" key="8">
    <source>
        <dbReference type="EMBL" id="VFJ57257.1"/>
    </source>
</evidence>
<dbReference type="EMBL" id="CAADEY010000058">
    <property type="protein sequence ID" value="VFJ57257.1"/>
    <property type="molecule type" value="Genomic_DNA"/>
</dbReference>
<feature type="transmembrane region" description="Helical" evidence="6">
    <location>
        <begin position="20"/>
        <end position="41"/>
    </location>
</feature>
<dbReference type="InterPro" id="IPR051791">
    <property type="entry name" value="Pra-immunoreactive"/>
</dbReference>
<evidence type="ECO:0000256" key="2">
    <source>
        <dbReference type="ARBA" id="ARBA00022475"/>
    </source>
</evidence>
<evidence type="ECO:0000256" key="5">
    <source>
        <dbReference type="ARBA" id="ARBA00023136"/>
    </source>
</evidence>
<comment type="subcellular location">
    <subcellularLocation>
        <location evidence="1">Cell membrane</location>
        <topology evidence="1">Multi-pass membrane protein</topology>
    </subcellularLocation>
</comment>
<dbReference type="AlphaFoldDB" id="A0A450ST61"/>
<dbReference type="PANTHER" id="PTHR36115">
    <property type="entry name" value="PROLINE-RICH ANTIGEN HOMOLOG-RELATED"/>
    <property type="match status" value="1"/>
</dbReference>
<sequence length="162" mass="18258">MQPMPCSVPNLPPAGAFRRFAALFYDALALFAVLVFAHFPFQLLFGTAATLPGSPWHPVYQAYLLGACFLYLGWCWTHGGQTLGMRAWRLALRERSGQAISWKRALQRFLSAIVSWAALGLGFVWIFVDRERMAWHDRLSGTVIFRTDAPRKDTDKGDPHAC</sequence>
<feature type="domain" description="RDD" evidence="7">
    <location>
        <begin position="14"/>
        <end position="141"/>
    </location>
</feature>
<evidence type="ECO:0000256" key="6">
    <source>
        <dbReference type="SAM" id="Phobius"/>
    </source>
</evidence>
<keyword evidence="3 6" id="KW-0812">Transmembrane</keyword>
<accession>A0A450ST61</accession>
<protein>
    <submittedName>
        <fullName evidence="8">Uncharacterized membrane protein YckC, RDD family</fullName>
    </submittedName>
</protein>
<feature type="transmembrane region" description="Helical" evidence="6">
    <location>
        <begin position="109"/>
        <end position="128"/>
    </location>
</feature>
<reference evidence="8" key="1">
    <citation type="submission" date="2019-02" db="EMBL/GenBank/DDBJ databases">
        <authorList>
            <person name="Gruber-Vodicka R. H."/>
            <person name="Seah K. B. B."/>
        </authorList>
    </citation>
    <scope>NUCLEOTIDE SEQUENCE</scope>
    <source>
        <strain evidence="8">BECK_DK161</strain>
    </source>
</reference>
<keyword evidence="4 6" id="KW-1133">Transmembrane helix</keyword>
<dbReference type="GO" id="GO:0005886">
    <property type="term" value="C:plasma membrane"/>
    <property type="evidence" value="ECO:0007669"/>
    <property type="project" value="UniProtKB-SubCell"/>
</dbReference>
<evidence type="ECO:0000256" key="4">
    <source>
        <dbReference type="ARBA" id="ARBA00022989"/>
    </source>
</evidence>
<feature type="transmembrane region" description="Helical" evidence="6">
    <location>
        <begin position="61"/>
        <end position="88"/>
    </location>
</feature>
<dbReference type="Pfam" id="PF06271">
    <property type="entry name" value="RDD"/>
    <property type="match status" value="1"/>
</dbReference>
<organism evidence="8">
    <name type="scientific">Candidatus Kentrum sp. DK</name>
    <dbReference type="NCBI Taxonomy" id="2126562"/>
    <lineage>
        <taxon>Bacteria</taxon>
        <taxon>Pseudomonadati</taxon>
        <taxon>Pseudomonadota</taxon>
        <taxon>Gammaproteobacteria</taxon>
        <taxon>Candidatus Kentrum</taxon>
    </lineage>
</organism>
<keyword evidence="5 6" id="KW-0472">Membrane</keyword>
<keyword evidence="2" id="KW-1003">Cell membrane</keyword>
<evidence type="ECO:0000256" key="1">
    <source>
        <dbReference type="ARBA" id="ARBA00004651"/>
    </source>
</evidence>
<dbReference type="PANTHER" id="PTHR36115:SF10">
    <property type="entry name" value="RDD DOMAIN-CONTAINING PROTEIN"/>
    <property type="match status" value="1"/>
</dbReference>
<evidence type="ECO:0000259" key="7">
    <source>
        <dbReference type="Pfam" id="PF06271"/>
    </source>
</evidence>
<evidence type="ECO:0000256" key="3">
    <source>
        <dbReference type="ARBA" id="ARBA00022692"/>
    </source>
</evidence>